<sequence>MPSIHHTRKRDRATITNEQAEASTEAIVDSGAATEITESARQHTDTSIRAKPALHRRLGSSISTAKIVSTQGTMAAKASKLMQMSMFSRPEPARQMQELASRQLASATNKQCTPISYEAQFNMFICPTQAGVANSNVKAVTESHVRDAVLSLDAFGKPSLDAVSVGFTTYRAPYKCAIAGSTQWSVSVVYRDPSYYRRHLTAVATTATNTTLSAGYVDPSSNAVTRASEANDWVTYSFPNNSTADFRTAFYAAVAAAAGLPAGAITYSDLQVQSSGWIARFSSSEGSVPPGSLAFSTPTMMSVGIAGNEVWPAWAWVLFALAVLACALPLCMFILKKRAAEFEEEEEGYGLLKLRKEEGLEKIHGNEFGITNLDFDGNYNDYEEPKMQDEYAGATAAAASRASHGHKRMDSAGTSTVDVSATAWSNEKGKKSNFAVAGQVAAFDIVDTKGSIDFDHLRNSINGAKYNFD</sequence>
<feature type="transmembrane region" description="Helical" evidence="2">
    <location>
        <begin position="313"/>
        <end position="335"/>
    </location>
</feature>
<dbReference type="Proteomes" id="UP000664859">
    <property type="component" value="Unassembled WGS sequence"/>
</dbReference>
<keyword evidence="4" id="KW-1185">Reference proteome</keyword>
<dbReference type="EMBL" id="JAFCMP010000457">
    <property type="protein sequence ID" value="KAG5179492.1"/>
    <property type="molecule type" value="Genomic_DNA"/>
</dbReference>
<dbReference type="AlphaFoldDB" id="A0A835YQ53"/>
<keyword evidence="2" id="KW-0812">Transmembrane</keyword>
<keyword evidence="2" id="KW-0472">Membrane</keyword>
<evidence type="ECO:0000313" key="4">
    <source>
        <dbReference type="Proteomes" id="UP000664859"/>
    </source>
</evidence>
<gene>
    <name evidence="3" type="ORF">JKP88DRAFT_247310</name>
</gene>
<name>A0A835YQ53_9STRA</name>
<comment type="caution">
    <text evidence="3">The sequence shown here is derived from an EMBL/GenBank/DDBJ whole genome shotgun (WGS) entry which is preliminary data.</text>
</comment>
<feature type="transmembrane region" description="Helical" evidence="2">
    <location>
        <begin position="249"/>
        <end position="267"/>
    </location>
</feature>
<evidence type="ECO:0000256" key="1">
    <source>
        <dbReference type="SAM" id="MobiDB-lite"/>
    </source>
</evidence>
<feature type="region of interest" description="Disordered" evidence="1">
    <location>
        <begin position="1"/>
        <end position="20"/>
    </location>
</feature>
<accession>A0A835YQ53</accession>
<evidence type="ECO:0000313" key="3">
    <source>
        <dbReference type="EMBL" id="KAG5179492.1"/>
    </source>
</evidence>
<feature type="compositionally biased region" description="Basic residues" evidence="1">
    <location>
        <begin position="1"/>
        <end position="11"/>
    </location>
</feature>
<protein>
    <submittedName>
        <fullName evidence="3">Uncharacterized protein</fullName>
    </submittedName>
</protein>
<reference evidence="3" key="1">
    <citation type="submission" date="2021-02" db="EMBL/GenBank/DDBJ databases">
        <title>First Annotated Genome of the Yellow-green Alga Tribonema minus.</title>
        <authorList>
            <person name="Mahan K.M."/>
        </authorList>
    </citation>
    <scope>NUCLEOTIDE SEQUENCE</scope>
    <source>
        <strain evidence="3">UTEX B ZZ1240</strain>
    </source>
</reference>
<keyword evidence="2" id="KW-1133">Transmembrane helix</keyword>
<organism evidence="3 4">
    <name type="scientific">Tribonema minus</name>
    <dbReference type="NCBI Taxonomy" id="303371"/>
    <lineage>
        <taxon>Eukaryota</taxon>
        <taxon>Sar</taxon>
        <taxon>Stramenopiles</taxon>
        <taxon>Ochrophyta</taxon>
        <taxon>PX clade</taxon>
        <taxon>Xanthophyceae</taxon>
        <taxon>Tribonematales</taxon>
        <taxon>Tribonemataceae</taxon>
        <taxon>Tribonema</taxon>
    </lineage>
</organism>
<evidence type="ECO:0000256" key="2">
    <source>
        <dbReference type="SAM" id="Phobius"/>
    </source>
</evidence>
<proteinExistence type="predicted"/>